<gene>
    <name evidence="1" type="ORF">AKJ09_04449</name>
</gene>
<evidence type="ECO:0000313" key="1">
    <source>
        <dbReference type="EMBL" id="AKU97785.1"/>
    </source>
</evidence>
<reference evidence="1 2" key="1">
    <citation type="submission" date="2015-08" db="EMBL/GenBank/DDBJ databases">
        <authorList>
            <person name="Babu N.S."/>
            <person name="Beckwith C.J."/>
            <person name="Beseler K.G."/>
            <person name="Brison A."/>
            <person name="Carone J.V."/>
            <person name="Caskin T.P."/>
            <person name="Diamond M."/>
            <person name="Durham M.E."/>
            <person name="Foxe J.M."/>
            <person name="Go M."/>
            <person name="Henderson B.A."/>
            <person name="Jones I.B."/>
            <person name="McGettigan J.A."/>
            <person name="Micheletti S.J."/>
            <person name="Nasrallah M.E."/>
            <person name="Ortiz D."/>
            <person name="Piller C.R."/>
            <person name="Privatt S.R."/>
            <person name="Schneider S.L."/>
            <person name="Sharp S."/>
            <person name="Smith T.C."/>
            <person name="Stanton J.D."/>
            <person name="Ullery H.E."/>
            <person name="Wilson R.J."/>
            <person name="Serrano M.G."/>
            <person name="Buck G."/>
            <person name="Lee V."/>
            <person name="Wang Y."/>
            <person name="Carvalho R."/>
            <person name="Voegtly L."/>
            <person name="Shi R."/>
            <person name="Duckworth R."/>
            <person name="Johnson A."/>
            <person name="Loviza R."/>
            <person name="Walstead R."/>
            <person name="Shah Z."/>
            <person name="Kiflezghi M."/>
            <person name="Wade K."/>
            <person name="Ball S.L."/>
            <person name="Bradley K.W."/>
            <person name="Asai D.J."/>
            <person name="Bowman C.A."/>
            <person name="Russell D.A."/>
            <person name="Pope W.H."/>
            <person name="Jacobs-Sera D."/>
            <person name="Hendrix R.W."/>
            <person name="Hatfull G.F."/>
        </authorList>
    </citation>
    <scope>NUCLEOTIDE SEQUENCE [LARGE SCALE GENOMIC DNA]</scope>
    <source>
        <strain evidence="1 2">DSM 27648</strain>
    </source>
</reference>
<dbReference type="EMBL" id="CP012333">
    <property type="protein sequence ID" value="AKU97785.1"/>
    <property type="molecule type" value="Genomic_DNA"/>
</dbReference>
<protein>
    <submittedName>
        <fullName evidence="1">Uncharacterized protein</fullName>
    </submittedName>
</protein>
<organism evidence="1 2">
    <name type="scientific">Labilithrix luteola</name>
    <dbReference type="NCBI Taxonomy" id="1391654"/>
    <lineage>
        <taxon>Bacteria</taxon>
        <taxon>Pseudomonadati</taxon>
        <taxon>Myxococcota</taxon>
        <taxon>Polyangia</taxon>
        <taxon>Polyangiales</taxon>
        <taxon>Labilitrichaceae</taxon>
        <taxon>Labilithrix</taxon>
    </lineage>
</organism>
<proteinExistence type="predicted"/>
<sequence length="151" mass="16803">MRHTPHMIEFVMLAKSIGALARSISMPRHLPWTAAALLAATTFVRPAHAERTSISTSVEGPDLLVVVHDLTDYCSTNARTDVLRQGDVIRIVRDRPTRVSRCVITRDVTFVVHDIVPGTYMVSYEQLPFVAPARPLRLASTTAFVHDTRAE</sequence>
<evidence type="ECO:0000313" key="2">
    <source>
        <dbReference type="Proteomes" id="UP000064967"/>
    </source>
</evidence>
<keyword evidence="2" id="KW-1185">Reference proteome</keyword>
<dbReference type="Proteomes" id="UP000064967">
    <property type="component" value="Chromosome"/>
</dbReference>
<dbReference type="AlphaFoldDB" id="A0A0K1PW88"/>
<accession>A0A0K1PW88</accession>
<name>A0A0K1PW88_9BACT</name>
<dbReference type="KEGG" id="llu:AKJ09_04449"/>